<sequence length="195" mass="21140">MDAAQKQNIGSIGGDDRRVKCPCPRCHSLDTKFCYYNNYNYSQPRHLCKTCRRYWTIGGTLRNIPVGGATRKSNNSKLKPKPAAIVGSKNSAANATGALSDESRSDLTTPFKLSEEVAADYYGWIQSQGRGIAVGPADPTAQKRGRTGEGFGSLDLSSGGDQIQNEGMLEICSGAMEMDEASWFEHCGLTTPFDN</sequence>
<protein>
    <recommendedName>
        <fullName evidence="9">Dof zinc finger protein</fullName>
    </recommendedName>
</protein>
<dbReference type="GO" id="GO:0003677">
    <property type="term" value="F:DNA binding"/>
    <property type="evidence" value="ECO:0007669"/>
    <property type="project" value="UniProtKB-UniRule"/>
</dbReference>
<dbReference type="GeneID" id="111008785"/>
<dbReference type="GO" id="GO:0003700">
    <property type="term" value="F:DNA-binding transcription factor activity"/>
    <property type="evidence" value="ECO:0007669"/>
    <property type="project" value="UniProtKB-UniRule"/>
</dbReference>
<feature type="region of interest" description="Disordered" evidence="10">
    <location>
        <begin position="66"/>
        <end position="106"/>
    </location>
</feature>
<comment type="function">
    <text evidence="9">Transcription factor that binds specifically to a 5'-AA[AG]G-3' consensus core sequence.</text>
</comment>
<dbReference type="GO" id="GO:0008270">
    <property type="term" value="F:zinc ion binding"/>
    <property type="evidence" value="ECO:0007669"/>
    <property type="project" value="UniProtKB-KW"/>
</dbReference>
<reference evidence="13" key="1">
    <citation type="submission" date="2025-08" db="UniProtKB">
        <authorList>
            <consortium name="RefSeq"/>
        </authorList>
    </citation>
    <scope>IDENTIFICATION</scope>
    <source>
        <strain evidence="13">OHB3-1</strain>
    </source>
</reference>
<keyword evidence="2 8" id="KW-0863">Zinc-finger</keyword>
<dbReference type="PROSITE" id="PS50884">
    <property type="entry name" value="ZF_DOF_2"/>
    <property type="match status" value="1"/>
</dbReference>
<evidence type="ECO:0000256" key="8">
    <source>
        <dbReference type="PROSITE-ProRule" id="PRU00071"/>
    </source>
</evidence>
<evidence type="ECO:0000256" key="10">
    <source>
        <dbReference type="SAM" id="MobiDB-lite"/>
    </source>
</evidence>
<keyword evidence="6 9" id="KW-0804">Transcription</keyword>
<evidence type="ECO:0000313" key="12">
    <source>
        <dbReference type="Proteomes" id="UP000504603"/>
    </source>
</evidence>
<dbReference type="PROSITE" id="PS01361">
    <property type="entry name" value="ZF_DOF_1"/>
    <property type="match status" value="1"/>
</dbReference>
<keyword evidence="4 9" id="KW-0805">Transcription regulation</keyword>
<evidence type="ECO:0000256" key="7">
    <source>
        <dbReference type="ARBA" id="ARBA00023242"/>
    </source>
</evidence>
<gene>
    <name evidence="13" type="primary">LOC111008785</name>
</gene>
<feature type="region of interest" description="Disordered" evidence="10">
    <location>
        <begin position="133"/>
        <end position="159"/>
    </location>
</feature>
<dbReference type="InterPro" id="IPR003851">
    <property type="entry name" value="Znf_Dof"/>
</dbReference>
<comment type="subcellular location">
    <subcellularLocation>
        <location evidence="8 9">Nucleus</location>
    </subcellularLocation>
</comment>
<dbReference type="OrthoDB" id="1927254at2759"/>
<dbReference type="InterPro" id="IPR045174">
    <property type="entry name" value="Dof"/>
</dbReference>
<evidence type="ECO:0000256" key="6">
    <source>
        <dbReference type="ARBA" id="ARBA00023163"/>
    </source>
</evidence>
<dbReference type="PANTHER" id="PTHR31992:SF312">
    <property type="entry name" value="DOF ZINC FINGER PROTEIN DOF1.6"/>
    <property type="match status" value="1"/>
</dbReference>
<proteinExistence type="predicted"/>
<dbReference type="GO" id="GO:0005634">
    <property type="term" value="C:nucleus"/>
    <property type="evidence" value="ECO:0007669"/>
    <property type="project" value="UniProtKB-SubCell"/>
</dbReference>
<evidence type="ECO:0000256" key="5">
    <source>
        <dbReference type="ARBA" id="ARBA00023125"/>
    </source>
</evidence>
<accession>A0A6J1C7U6</accession>
<evidence type="ECO:0000256" key="1">
    <source>
        <dbReference type="ARBA" id="ARBA00022723"/>
    </source>
</evidence>
<keyword evidence="7 8" id="KW-0539">Nucleus</keyword>
<evidence type="ECO:0000256" key="4">
    <source>
        <dbReference type="ARBA" id="ARBA00023015"/>
    </source>
</evidence>
<keyword evidence="1 9" id="KW-0479">Metal-binding</keyword>
<dbReference type="PANTHER" id="PTHR31992">
    <property type="entry name" value="DOF ZINC FINGER PROTEIN DOF1.4-RELATED"/>
    <property type="match status" value="1"/>
</dbReference>
<dbReference type="KEGG" id="mcha:111008785"/>
<evidence type="ECO:0000313" key="13">
    <source>
        <dbReference type="RefSeq" id="XP_022137287.1"/>
    </source>
</evidence>
<dbReference type="Pfam" id="PF02701">
    <property type="entry name" value="Zn_ribbon_Dof"/>
    <property type="match status" value="1"/>
</dbReference>
<evidence type="ECO:0000256" key="2">
    <source>
        <dbReference type="ARBA" id="ARBA00022771"/>
    </source>
</evidence>
<name>A0A6J1C7U6_MOMCH</name>
<keyword evidence="12" id="KW-1185">Reference proteome</keyword>
<keyword evidence="5 8" id="KW-0238">DNA-binding</keyword>
<evidence type="ECO:0000256" key="9">
    <source>
        <dbReference type="RuleBase" id="RU369094"/>
    </source>
</evidence>
<dbReference type="RefSeq" id="XP_022137287.1">
    <property type="nucleotide sequence ID" value="XM_022281595.1"/>
</dbReference>
<dbReference type="AlphaFoldDB" id="A0A6J1C7U6"/>
<dbReference type="Proteomes" id="UP000504603">
    <property type="component" value="Unplaced"/>
</dbReference>
<feature type="domain" description="Dof-type" evidence="11">
    <location>
        <begin position="21"/>
        <end position="75"/>
    </location>
</feature>
<keyword evidence="3 9" id="KW-0862">Zinc</keyword>
<evidence type="ECO:0000256" key="3">
    <source>
        <dbReference type="ARBA" id="ARBA00022833"/>
    </source>
</evidence>
<organism evidence="12 13">
    <name type="scientific">Momordica charantia</name>
    <name type="common">Bitter gourd</name>
    <name type="synonym">Balsam pear</name>
    <dbReference type="NCBI Taxonomy" id="3673"/>
    <lineage>
        <taxon>Eukaryota</taxon>
        <taxon>Viridiplantae</taxon>
        <taxon>Streptophyta</taxon>
        <taxon>Embryophyta</taxon>
        <taxon>Tracheophyta</taxon>
        <taxon>Spermatophyta</taxon>
        <taxon>Magnoliopsida</taxon>
        <taxon>eudicotyledons</taxon>
        <taxon>Gunneridae</taxon>
        <taxon>Pentapetalae</taxon>
        <taxon>rosids</taxon>
        <taxon>fabids</taxon>
        <taxon>Cucurbitales</taxon>
        <taxon>Cucurbitaceae</taxon>
        <taxon>Momordiceae</taxon>
        <taxon>Momordica</taxon>
    </lineage>
</organism>
<evidence type="ECO:0000259" key="11">
    <source>
        <dbReference type="PROSITE" id="PS50884"/>
    </source>
</evidence>